<keyword evidence="2" id="KW-0778">Tellurium resistance</keyword>
<dbReference type="CDD" id="cd06974">
    <property type="entry name" value="TerD_like"/>
    <property type="match status" value="1"/>
</dbReference>
<dbReference type="GO" id="GO:0046690">
    <property type="term" value="P:response to tellurium ion"/>
    <property type="evidence" value="ECO:0007669"/>
    <property type="project" value="UniProtKB-KW"/>
</dbReference>
<geneLocation type="plasmid" evidence="5 6">
    <name>pAPEC-O1-R</name>
</geneLocation>
<dbReference type="InterPro" id="IPR051324">
    <property type="entry name" value="Stress/Tellurium_Resist"/>
</dbReference>
<proteinExistence type="inferred from homology"/>
<comment type="similarity">
    <text evidence="1">Belongs to the CAPAB/TerDEXZ family.</text>
</comment>
<dbReference type="FunFam" id="2.60.60.30:FF:000001">
    <property type="entry name" value="Tellurium resistance protein TerD"/>
    <property type="match status" value="1"/>
</dbReference>
<dbReference type="KEGG" id="ecv:APECO1_O1R73"/>
<protein>
    <submittedName>
        <fullName evidence="5">TerE</fullName>
    </submittedName>
</protein>
<evidence type="ECO:0000256" key="1">
    <source>
        <dbReference type="ARBA" id="ARBA00008775"/>
    </source>
</evidence>
<comment type="function">
    <text evidence="3">Not known; seems to contribute to the tellurium resistance (Ter) mechanism. Also involved in phage inhibition (Phi) and colicin resistance (PacB).</text>
</comment>
<reference evidence="5 6" key="1">
    <citation type="journal article" date="2006" name="Antimicrob. Agents Chemother.">
        <title>Complete DNA sequence, comparative genomics, and prevalence of an IncHI2 plasmid occurring among extraintestinal pathogenic Escherichia coli isolates.</title>
        <authorList>
            <person name="Johnson T.J."/>
            <person name="Wannemeuhler Y.M."/>
            <person name="Scaccianoce J.A."/>
            <person name="Johnson S.J."/>
            <person name="Nolan L.K."/>
        </authorList>
    </citation>
    <scope>NUCLEOTIDE SEQUENCE [LARGE SCALE GENOMIC DNA]</scope>
    <source>
        <strain evidence="5">APEC O1</strain>
        <plasmid evidence="6">pAPEC-O1-R</plasmid>
    </source>
</reference>
<dbReference type="Proteomes" id="UP000008216">
    <property type="component" value="Plasmid pAPEC-O1-R"/>
</dbReference>
<sequence>MRPLRLPCCSASCIATMVSGNSAQWARVMLVVWHLYVLSTALTRPDRKVTFHPGLLMQPSFNCLQELKMAVSLVKGGNVSLTKEAPTMNIAMVGLGWDARVTDGQAFDLDASVFAVGEDGKVLSDAHFIFFNNKTSPDGAVEHQGDNRTGEGDGDDEQVKIDLTKVSADIKKLVFAVTIYDAEARKQNFGMVSNSFMRVYNNDNGTEIARFDLSEDASTETAMVFGELYRHGAEWKFKAVGQGFAGGLAALASQHGVNI</sequence>
<keyword evidence="5" id="KW-0614">Plasmid</keyword>
<dbReference type="EMBL" id="DQ517526">
    <property type="protein sequence ID" value="ABF67756.1"/>
    <property type="molecule type" value="Genomic_DNA"/>
</dbReference>
<evidence type="ECO:0000313" key="6">
    <source>
        <dbReference type="Proteomes" id="UP000008216"/>
    </source>
</evidence>
<evidence type="ECO:0000256" key="2">
    <source>
        <dbReference type="ARBA" id="ARBA00022686"/>
    </source>
</evidence>
<evidence type="ECO:0000259" key="4">
    <source>
        <dbReference type="Pfam" id="PF02342"/>
    </source>
</evidence>
<feature type="domain" description="TerD" evidence="4">
    <location>
        <begin position="69"/>
        <end position="255"/>
    </location>
</feature>
<name>A0A0H2XJN8_ECOK1</name>
<organism evidence="5 6">
    <name type="scientific">Escherichia coli O1:K1 / APEC</name>
    <dbReference type="NCBI Taxonomy" id="405955"/>
    <lineage>
        <taxon>Bacteria</taxon>
        <taxon>Pseudomonadati</taxon>
        <taxon>Pseudomonadota</taxon>
        <taxon>Gammaproteobacteria</taxon>
        <taxon>Enterobacterales</taxon>
        <taxon>Enterobacteriaceae</taxon>
        <taxon>Escherichia</taxon>
    </lineage>
</organism>
<dbReference type="Gene3D" id="2.60.60.30">
    <property type="entry name" value="sav2460 like domains"/>
    <property type="match status" value="1"/>
</dbReference>
<accession>A0A0H2XJN8</accession>
<gene>
    <name evidence="5" type="primary">terE</name>
    <name evidence="5" type="ORF">APECO1_O1R73</name>
</gene>
<dbReference type="PANTHER" id="PTHR32097">
    <property type="entry name" value="CAMP-BINDING PROTEIN 1-RELATED"/>
    <property type="match status" value="1"/>
</dbReference>
<dbReference type="AlphaFoldDB" id="A0A0H2XJN8"/>
<dbReference type="InterPro" id="IPR003325">
    <property type="entry name" value="TerD"/>
</dbReference>
<dbReference type="Pfam" id="PF02342">
    <property type="entry name" value="TerD"/>
    <property type="match status" value="1"/>
</dbReference>
<dbReference type="PANTHER" id="PTHR32097:SF4">
    <property type="entry name" value="GENERAL STRESS PROTEIN 16U"/>
    <property type="match status" value="1"/>
</dbReference>
<keyword evidence="6" id="KW-1185">Reference proteome</keyword>
<evidence type="ECO:0000313" key="5">
    <source>
        <dbReference type="EMBL" id="ABF67756.1"/>
    </source>
</evidence>
<dbReference type="HOGENOM" id="CLU_055120_2_0_6"/>
<evidence type="ECO:0000256" key="3">
    <source>
        <dbReference type="ARBA" id="ARBA00055880"/>
    </source>
</evidence>